<gene>
    <name evidence="1" type="ORF">SDC9_97038</name>
</gene>
<accession>A0A645AAQ0</accession>
<sequence>MQAVGKFDEDDTDVIAHSQKGLAQRFVGKIFAAVTTHRGIEQCFLVVFFFFWDLTEHLGVVLVSARDTRQVGQLGNAIHQLSYFIAELSAKVDQGNGRIFYGIVEQTSGHYSRLDAHLSQNDGHSDAVSDVGLPRSSFLFFMRFFCVAVGVHDGLSINHRIAFG</sequence>
<comment type="caution">
    <text evidence="1">The sequence shown here is derived from an EMBL/GenBank/DDBJ whole genome shotgun (WGS) entry which is preliminary data.</text>
</comment>
<dbReference type="EMBL" id="VSSQ01012904">
    <property type="protein sequence ID" value="MPM50299.1"/>
    <property type="molecule type" value="Genomic_DNA"/>
</dbReference>
<protein>
    <submittedName>
        <fullName evidence="1">Uncharacterized protein</fullName>
    </submittedName>
</protein>
<dbReference type="AlphaFoldDB" id="A0A645AAQ0"/>
<proteinExistence type="predicted"/>
<reference evidence="1" key="1">
    <citation type="submission" date="2019-08" db="EMBL/GenBank/DDBJ databases">
        <authorList>
            <person name="Kucharzyk K."/>
            <person name="Murdoch R.W."/>
            <person name="Higgins S."/>
            <person name="Loffler F."/>
        </authorList>
    </citation>
    <scope>NUCLEOTIDE SEQUENCE</scope>
</reference>
<name>A0A645AAQ0_9ZZZZ</name>
<evidence type="ECO:0000313" key="1">
    <source>
        <dbReference type="EMBL" id="MPM50299.1"/>
    </source>
</evidence>
<organism evidence="1">
    <name type="scientific">bioreactor metagenome</name>
    <dbReference type="NCBI Taxonomy" id="1076179"/>
    <lineage>
        <taxon>unclassified sequences</taxon>
        <taxon>metagenomes</taxon>
        <taxon>ecological metagenomes</taxon>
    </lineage>
</organism>